<proteinExistence type="predicted"/>
<accession>A0A0A9CIN3</accession>
<dbReference type="EMBL" id="GBRH01221781">
    <property type="protein sequence ID" value="JAD76114.1"/>
    <property type="molecule type" value="Transcribed_RNA"/>
</dbReference>
<name>A0A0A9CIN3_ARUDO</name>
<reference evidence="1" key="2">
    <citation type="journal article" date="2015" name="Data Brief">
        <title>Shoot transcriptome of the giant reed, Arundo donax.</title>
        <authorList>
            <person name="Barrero R.A."/>
            <person name="Guerrero F.D."/>
            <person name="Moolhuijzen P."/>
            <person name="Goolsby J.A."/>
            <person name="Tidwell J."/>
            <person name="Bellgard S.E."/>
            <person name="Bellgard M.I."/>
        </authorList>
    </citation>
    <scope>NUCLEOTIDE SEQUENCE</scope>
    <source>
        <tissue evidence="1">Shoot tissue taken approximately 20 cm above the soil surface</tissue>
    </source>
</reference>
<dbReference type="AlphaFoldDB" id="A0A0A9CIN3"/>
<reference evidence="1" key="1">
    <citation type="submission" date="2014-09" db="EMBL/GenBank/DDBJ databases">
        <authorList>
            <person name="Magalhaes I.L.F."/>
            <person name="Oliveira U."/>
            <person name="Santos F.R."/>
            <person name="Vidigal T.H.D.A."/>
            <person name="Brescovit A.D."/>
            <person name="Santos A.J."/>
        </authorList>
    </citation>
    <scope>NUCLEOTIDE SEQUENCE</scope>
    <source>
        <tissue evidence="1">Shoot tissue taken approximately 20 cm above the soil surface</tissue>
    </source>
</reference>
<organism evidence="1">
    <name type="scientific">Arundo donax</name>
    <name type="common">Giant reed</name>
    <name type="synonym">Donax arundinaceus</name>
    <dbReference type="NCBI Taxonomy" id="35708"/>
    <lineage>
        <taxon>Eukaryota</taxon>
        <taxon>Viridiplantae</taxon>
        <taxon>Streptophyta</taxon>
        <taxon>Embryophyta</taxon>
        <taxon>Tracheophyta</taxon>
        <taxon>Spermatophyta</taxon>
        <taxon>Magnoliopsida</taxon>
        <taxon>Liliopsida</taxon>
        <taxon>Poales</taxon>
        <taxon>Poaceae</taxon>
        <taxon>PACMAD clade</taxon>
        <taxon>Arundinoideae</taxon>
        <taxon>Arundineae</taxon>
        <taxon>Arundo</taxon>
    </lineage>
</organism>
<sequence length="18" mass="1930">MRTLLRGVVASEGLKGSR</sequence>
<evidence type="ECO:0000313" key="1">
    <source>
        <dbReference type="EMBL" id="JAD76114.1"/>
    </source>
</evidence>
<protein>
    <submittedName>
        <fullName evidence="1">Uncharacterized protein</fullName>
    </submittedName>
</protein>